<dbReference type="OrthoDB" id="9806127at2"/>
<protein>
    <submittedName>
        <fullName evidence="7">ABC transporter ATP-binding protein</fullName>
    </submittedName>
</protein>
<dbReference type="GO" id="GO:0015421">
    <property type="term" value="F:ABC-type oligopeptide transporter activity"/>
    <property type="evidence" value="ECO:0007669"/>
    <property type="project" value="TreeGrafter"/>
</dbReference>
<dbReference type="EMBL" id="VJWX01000239">
    <property type="protein sequence ID" value="TVT43927.1"/>
    <property type="molecule type" value="Genomic_DNA"/>
</dbReference>
<sequence>MSADRPATSTSGRGPVRSLWGYTRGIRVVLVGLLALDLAANAAALIQPLAARWVLDQLEAHRSVLGPALLLAGVAAVGLVLVGLSTFFLERTGQHVVRGVRRGLVGRVLHAEVGVVERRAVGDFLSRLGSDTTLLEEDIAGSLVHAAASPLTVVAALVLMATVDQPMFLLVVGMLTVTTVAERWSFRWLSRATEDAQARVAGMLSGLQRALIAFRTVKASGTEELEDRLIGQEADSAYRAGVRAARARAILEVVAMIAVDVTFLVVLAVGAARVAAGDLGLPDLVAFLLYVIFLRDPIETTTVAAAALSAGLAAVKRIEEVRTLPPEPVTTRAGRPRAPAGGGTGDVRFEGVWFGYDGAPILRDVTVGMG</sequence>
<reference evidence="7 8" key="1">
    <citation type="submission" date="2019-07" db="EMBL/GenBank/DDBJ databases">
        <authorList>
            <person name="Duangmal K."/>
            <person name="Teo W.F.A."/>
        </authorList>
    </citation>
    <scope>NUCLEOTIDE SEQUENCE [LARGE SCALE GENOMIC DNA]</scope>
    <source>
        <strain evidence="7 8">TBRC 6029</strain>
    </source>
</reference>
<dbReference type="PROSITE" id="PS50929">
    <property type="entry name" value="ABC_TM1F"/>
    <property type="match status" value="1"/>
</dbReference>
<feature type="non-terminal residue" evidence="7">
    <location>
        <position position="370"/>
    </location>
</feature>
<feature type="transmembrane region" description="Helical" evidence="5">
    <location>
        <begin position="249"/>
        <end position="275"/>
    </location>
</feature>
<evidence type="ECO:0000256" key="4">
    <source>
        <dbReference type="ARBA" id="ARBA00023136"/>
    </source>
</evidence>
<dbReference type="Proteomes" id="UP000320011">
    <property type="component" value="Unassembled WGS sequence"/>
</dbReference>
<evidence type="ECO:0000313" key="7">
    <source>
        <dbReference type="EMBL" id="TVT43927.1"/>
    </source>
</evidence>
<dbReference type="SUPFAM" id="SSF90123">
    <property type="entry name" value="ABC transporter transmembrane region"/>
    <property type="match status" value="1"/>
</dbReference>
<evidence type="ECO:0000256" key="3">
    <source>
        <dbReference type="ARBA" id="ARBA00022989"/>
    </source>
</evidence>
<feature type="domain" description="ABC transmembrane type-1" evidence="6">
    <location>
        <begin position="38"/>
        <end position="310"/>
    </location>
</feature>
<keyword evidence="2 5" id="KW-0812">Transmembrane</keyword>
<accession>A0A558C5F6</accession>
<dbReference type="PANTHER" id="PTHR43394:SF1">
    <property type="entry name" value="ATP-BINDING CASSETTE SUB-FAMILY B MEMBER 10, MITOCHONDRIAL"/>
    <property type="match status" value="1"/>
</dbReference>
<evidence type="ECO:0000256" key="5">
    <source>
        <dbReference type="SAM" id="Phobius"/>
    </source>
</evidence>
<keyword evidence="8" id="KW-1185">Reference proteome</keyword>
<reference evidence="7 8" key="2">
    <citation type="submission" date="2019-08" db="EMBL/GenBank/DDBJ databases">
        <title>Amycolatopsis acidicola sp. nov., isolated from peat swamp forest soil.</title>
        <authorList>
            <person name="Srisuk N."/>
        </authorList>
    </citation>
    <scope>NUCLEOTIDE SEQUENCE [LARGE SCALE GENOMIC DNA]</scope>
    <source>
        <strain evidence="7 8">TBRC 6029</strain>
    </source>
</reference>
<dbReference type="InterPro" id="IPR036640">
    <property type="entry name" value="ABC1_TM_sf"/>
</dbReference>
<comment type="subcellular location">
    <subcellularLocation>
        <location evidence="1">Cell membrane</location>
        <topology evidence="1">Multi-pass membrane protein</topology>
    </subcellularLocation>
</comment>
<feature type="transmembrane region" description="Helical" evidence="5">
    <location>
        <begin position="68"/>
        <end position="89"/>
    </location>
</feature>
<dbReference type="PANTHER" id="PTHR43394">
    <property type="entry name" value="ATP-DEPENDENT PERMEASE MDL1, MITOCHONDRIAL"/>
    <property type="match status" value="1"/>
</dbReference>
<keyword evidence="7" id="KW-0067">ATP-binding</keyword>
<proteinExistence type="predicted"/>
<name>A0A558C5F6_9PSEU</name>
<keyword evidence="3 5" id="KW-1133">Transmembrane helix</keyword>
<dbReference type="GO" id="GO:0005524">
    <property type="term" value="F:ATP binding"/>
    <property type="evidence" value="ECO:0007669"/>
    <property type="project" value="UniProtKB-KW"/>
</dbReference>
<evidence type="ECO:0000259" key="6">
    <source>
        <dbReference type="PROSITE" id="PS50929"/>
    </source>
</evidence>
<dbReference type="AlphaFoldDB" id="A0A558C5F6"/>
<dbReference type="InterPro" id="IPR039421">
    <property type="entry name" value="Type_1_exporter"/>
</dbReference>
<dbReference type="InterPro" id="IPR011527">
    <property type="entry name" value="ABC1_TM_dom"/>
</dbReference>
<feature type="transmembrane region" description="Helical" evidence="5">
    <location>
        <begin position="167"/>
        <end position="186"/>
    </location>
</feature>
<dbReference type="GO" id="GO:0005886">
    <property type="term" value="C:plasma membrane"/>
    <property type="evidence" value="ECO:0007669"/>
    <property type="project" value="UniProtKB-SubCell"/>
</dbReference>
<dbReference type="Pfam" id="PF00664">
    <property type="entry name" value="ABC_membrane"/>
    <property type="match status" value="1"/>
</dbReference>
<evidence type="ECO:0000256" key="2">
    <source>
        <dbReference type="ARBA" id="ARBA00022692"/>
    </source>
</evidence>
<evidence type="ECO:0000256" key="1">
    <source>
        <dbReference type="ARBA" id="ARBA00004651"/>
    </source>
</evidence>
<organism evidence="7 8">
    <name type="scientific">Amycolatopsis rhizosphaerae</name>
    <dbReference type="NCBI Taxonomy" id="2053003"/>
    <lineage>
        <taxon>Bacteria</taxon>
        <taxon>Bacillati</taxon>
        <taxon>Actinomycetota</taxon>
        <taxon>Actinomycetes</taxon>
        <taxon>Pseudonocardiales</taxon>
        <taxon>Pseudonocardiaceae</taxon>
        <taxon>Amycolatopsis</taxon>
    </lineage>
</organism>
<gene>
    <name evidence="7" type="ORF">FNH05_22025</name>
</gene>
<keyword evidence="7" id="KW-0547">Nucleotide-binding</keyword>
<evidence type="ECO:0000313" key="8">
    <source>
        <dbReference type="Proteomes" id="UP000320011"/>
    </source>
</evidence>
<feature type="transmembrane region" description="Helical" evidence="5">
    <location>
        <begin position="143"/>
        <end position="161"/>
    </location>
</feature>
<comment type="caution">
    <text evidence="7">The sequence shown here is derived from an EMBL/GenBank/DDBJ whole genome shotgun (WGS) entry which is preliminary data.</text>
</comment>
<keyword evidence="4 5" id="KW-0472">Membrane</keyword>
<dbReference type="RefSeq" id="WP_144590608.1">
    <property type="nucleotide sequence ID" value="NZ_VJWX01000239.1"/>
</dbReference>
<dbReference type="Gene3D" id="1.20.1560.10">
    <property type="entry name" value="ABC transporter type 1, transmembrane domain"/>
    <property type="match status" value="1"/>
</dbReference>